<proteinExistence type="predicted"/>
<dbReference type="Proteomes" id="UP000885779">
    <property type="component" value="Unassembled WGS sequence"/>
</dbReference>
<reference evidence="2" key="1">
    <citation type="journal article" date="2020" name="mSystems">
        <title>Genome- and Community-Level Interaction Insights into Carbon Utilization and Element Cycling Functions of Hydrothermarchaeota in Hydrothermal Sediment.</title>
        <authorList>
            <person name="Zhou Z."/>
            <person name="Liu Y."/>
            <person name="Xu W."/>
            <person name="Pan J."/>
            <person name="Luo Z.H."/>
            <person name="Li M."/>
        </authorList>
    </citation>
    <scope>NUCLEOTIDE SEQUENCE [LARGE SCALE GENOMIC DNA]</scope>
    <source>
        <strain evidence="2">HyVt-577</strain>
    </source>
</reference>
<dbReference type="AlphaFoldDB" id="A0A7V4WV34"/>
<accession>A0A7V4WV34</accession>
<gene>
    <name evidence="2" type="ORF">ENK44_09720</name>
</gene>
<keyword evidence="1" id="KW-0175">Coiled coil</keyword>
<evidence type="ECO:0000256" key="1">
    <source>
        <dbReference type="SAM" id="Coils"/>
    </source>
</evidence>
<dbReference type="EMBL" id="DRQG01000090">
    <property type="protein sequence ID" value="HGY55969.1"/>
    <property type="molecule type" value="Genomic_DNA"/>
</dbReference>
<evidence type="ECO:0000313" key="2">
    <source>
        <dbReference type="EMBL" id="HGY55969.1"/>
    </source>
</evidence>
<organism evidence="2">
    <name type="scientific">Caldithrix abyssi</name>
    <dbReference type="NCBI Taxonomy" id="187145"/>
    <lineage>
        <taxon>Bacteria</taxon>
        <taxon>Pseudomonadati</taxon>
        <taxon>Calditrichota</taxon>
        <taxon>Calditrichia</taxon>
        <taxon>Calditrichales</taxon>
        <taxon>Calditrichaceae</taxon>
        <taxon>Caldithrix</taxon>
    </lineage>
</organism>
<name>A0A7V4WV34_CALAY</name>
<feature type="coiled-coil region" evidence="1">
    <location>
        <begin position="1"/>
        <end position="28"/>
    </location>
</feature>
<protein>
    <submittedName>
        <fullName evidence="2">Uncharacterized protein</fullName>
    </submittedName>
</protein>
<sequence length="280" mass="32029">MANLIERIKTLEANIQNQQQKLQVRLSRIDSLKALPEPDEEVIKSEMARALSVSQKIESLQTEYNALLSDSEKEKARLRAYYGRQIDSLQNESSVQNKEQRHRELLRLYAKRLQFAPHLQRVHFDPQRLPPPTEDSLGMVLRDDYLVLSLAEIDSQLQAVESTESTIRKQQKLAAKAELFLDDVNEGLFFGPQDQLAGINAQGRTGNTDYTATGPGITTSELNNRIITINRLYDDLVTSGQASSDNPLQQQKVERYLKLLNEVKEYLLLYRQFITEKLGQ</sequence>
<comment type="caution">
    <text evidence="2">The sequence shown here is derived from an EMBL/GenBank/DDBJ whole genome shotgun (WGS) entry which is preliminary data.</text>
</comment>